<evidence type="ECO:0000313" key="1">
    <source>
        <dbReference type="EMBL" id="MBN7800169.1"/>
    </source>
</evidence>
<dbReference type="Proteomes" id="UP000664698">
    <property type="component" value="Unassembled WGS sequence"/>
</dbReference>
<organism evidence="1 2">
    <name type="scientific">Algoriphagus aestuariicola</name>
    <dbReference type="NCBI Taxonomy" id="1852016"/>
    <lineage>
        <taxon>Bacteria</taxon>
        <taxon>Pseudomonadati</taxon>
        <taxon>Bacteroidota</taxon>
        <taxon>Cytophagia</taxon>
        <taxon>Cytophagales</taxon>
        <taxon>Cyclobacteriaceae</taxon>
        <taxon>Algoriphagus</taxon>
    </lineage>
</organism>
<protein>
    <recommendedName>
        <fullName evidence="3">Outer membrane protein beta-barrel domain-containing protein</fullName>
    </recommendedName>
</protein>
<gene>
    <name evidence="1" type="ORF">J0A67_04810</name>
</gene>
<name>A0ABS3BLK0_9BACT</name>
<sequence>MKNILAVLLVVIIVSGAYGQNDDGKKVELQFKKRTSFFSVTDRYELIGDTIYHADDGFRVFSGYDTEIAQNGIEYVIFRYPKWRENMQDREVIEGQENTFDFLYLSDKIGDLYQNDPAKAEIYKEILDSLDVLAKAELAQKPIHVDIIGRNGIKLALLKSDFEKMTDKDMVEDVYSLKWKHSTRMASGFMTVPFKLRPTQDSVNFNMTTDITLGAYIGVKKRISRQGNNFIVMPVTLGLSYINVGNSETSNVNVDNNSSVVPGWTWSTGLVFDLNGFNVGIVLGQDFASGVGDDWLYNKKIWYSFSIGYSFFSNKDK</sequence>
<reference evidence="1 2" key="1">
    <citation type="submission" date="2021-03" db="EMBL/GenBank/DDBJ databases">
        <title>novel species isolated from a fishpond in China.</title>
        <authorList>
            <person name="Lu H."/>
            <person name="Cai Z."/>
        </authorList>
    </citation>
    <scope>NUCLEOTIDE SEQUENCE [LARGE SCALE GENOMIC DNA]</scope>
    <source>
        <strain evidence="1 2">JCM 31546</strain>
    </source>
</reference>
<dbReference type="EMBL" id="JAFKCW010000001">
    <property type="protein sequence ID" value="MBN7800169.1"/>
    <property type="molecule type" value="Genomic_DNA"/>
</dbReference>
<keyword evidence="2" id="KW-1185">Reference proteome</keyword>
<dbReference type="RefSeq" id="WP_206568127.1">
    <property type="nucleotide sequence ID" value="NZ_JAFKCW010000001.1"/>
</dbReference>
<comment type="caution">
    <text evidence="1">The sequence shown here is derived from an EMBL/GenBank/DDBJ whole genome shotgun (WGS) entry which is preliminary data.</text>
</comment>
<accession>A0ABS3BLK0</accession>
<evidence type="ECO:0008006" key="3">
    <source>
        <dbReference type="Google" id="ProtNLM"/>
    </source>
</evidence>
<proteinExistence type="predicted"/>
<evidence type="ECO:0000313" key="2">
    <source>
        <dbReference type="Proteomes" id="UP000664698"/>
    </source>
</evidence>